<dbReference type="Gene3D" id="2.60.120.10">
    <property type="entry name" value="Jelly Rolls"/>
    <property type="match status" value="2"/>
</dbReference>
<dbReference type="InterPro" id="IPR046457">
    <property type="entry name" value="PMI_typeI_cat"/>
</dbReference>
<sequence length="328" mass="37331">MFDIYPLKFEPILKTVIWGGSRIKRLKNLPNAGDNIGESWELSGVPGRESIVNNGIYAGRDIKSLLSEFGKDIVGEFVYSQFGNTFPLLVKFIDAAKDLSIQVHPGDDIAKQMHDSFGKTELWYILNAEKGAVLYSGFSVKTNEIEFRKQIESGNVMSHLNRFYPQKGDIFFLPAGRVHGIGAGNFLIEIQQASDVTYRIYDFDRVDKDGKKRELHTDMALDAIDYDEYHDYKNHLELEQEGEVLIKKCDKFTSSLLRIERPTILPIKSTGSFRILICYHGNAELIYGSEKRTEYLSSCETVLLPYSMENIEIRPMGKDVEFVSVVVE</sequence>
<evidence type="ECO:0000313" key="6">
    <source>
        <dbReference type="EMBL" id="HIU39212.1"/>
    </source>
</evidence>
<evidence type="ECO:0000256" key="1">
    <source>
        <dbReference type="ARBA" id="ARBA00022723"/>
    </source>
</evidence>
<dbReference type="InterPro" id="IPR014628">
    <property type="entry name" value="Man6P_isomerase_Firm_short"/>
</dbReference>
<dbReference type="SUPFAM" id="SSF51182">
    <property type="entry name" value="RmlC-like cupins"/>
    <property type="match status" value="1"/>
</dbReference>
<dbReference type="EMBL" id="DVMS01000172">
    <property type="protein sequence ID" value="HIU39212.1"/>
    <property type="molecule type" value="Genomic_DNA"/>
</dbReference>
<reference evidence="6" key="1">
    <citation type="submission" date="2020-10" db="EMBL/GenBank/DDBJ databases">
        <authorList>
            <person name="Gilroy R."/>
        </authorList>
    </citation>
    <scope>NUCLEOTIDE SEQUENCE</scope>
    <source>
        <strain evidence="6">17073</strain>
    </source>
</reference>
<keyword evidence="2 3" id="KW-0862">Zinc</keyword>
<feature type="active site" evidence="4">
    <location>
        <position position="199"/>
    </location>
</feature>
<comment type="cofactor">
    <cofactor evidence="3">
        <name>Zn(2+)</name>
        <dbReference type="ChEBI" id="CHEBI:29105"/>
    </cofactor>
    <text evidence="3">Binds 1 zinc ion per subunit.</text>
</comment>
<evidence type="ECO:0000256" key="2">
    <source>
        <dbReference type="ARBA" id="ARBA00022833"/>
    </source>
</evidence>
<comment type="caution">
    <text evidence="6">The sequence shown here is derived from an EMBL/GenBank/DDBJ whole genome shotgun (WGS) entry which is preliminary data.</text>
</comment>
<feature type="binding site" evidence="3">
    <location>
        <position position="179"/>
    </location>
    <ligand>
        <name>Zn(2+)</name>
        <dbReference type="ChEBI" id="CHEBI:29105"/>
    </ligand>
</feature>
<dbReference type="InterPro" id="IPR014710">
    <property type="entry name" value="RmlC-like_jellyroll"/>
</dbReference>
<dbReference type="GO" id="GO:0005975">
    <property type="term" value="P:carbohydrate metabolic process"/>
    <property type="evidence" value="ECO:0007669"/>
    <property type="project" value="InterPro"/>
</dbReference>
<dbReference type="InterPro" id="IPR011051">
    <property type="entry name" value="RmlC_Cupin_sf"/>
</dbReference>
<feature type="domain" description="Phosphomannose isomerase type I catalytic" evidence="5">
    <location>
        <begin position="9"/>
        <end position="116"/>
    </location>
</feature>
<dbReference type="AlphaFoldDB" id="A0A9D1IKZ7"/>
<dbReference type="Proteomes" id="UP000824076">
    <property type="component" value="Unassembled WGS sequence"/>
</dbReference>
<organism evidence="6 7">
    <name type="scientific">Candidatus Limisoma intestinavium</name>
    <dbReference type="NCBI Taxonomy" id="2840856"/>
    <lineage>
        <taxon>Bacteria</taxon>
        <taxon>Pseudomonadati</taxon>
        <taxon>Bacteroidota</taxon>
        <taxon>Bacteroidia</taxon>
        <taxon>Bacteroidales</taxon>
        <taxon>Candidatus Limisoma</taxon>
    </lineage>
</organism>
<reference evidence="6" key="2">
    <citation type="journal article" date="2021" name="PeerJ">
        <title>Extensive microbial diversity within the chicken gut microbiome revealed by metagenomics and culture.</title>
        <authorList>
            <person name="Gilroy R."/>
            <person name="Ravi A."/>
            <person name="Getino M."/>
            <person name="Pursley I."/>
            <person name="Horton D.L."/>
            <person name="Alikhan N.F."/>
            <person name="Baker D."/>
            <person name="Gharbi K."/>
            <person name="Hall N."/>
            <person name="Watson M."/>
            <person name="Adriaenssens E.M."/>
            <person name="Foster-Nyarko E."/>
            <person name="Jarju S."/>
            <person name="Secka A."/>
            <person name="Antonio M."/>
            <person name="Oren A."/>
            <person name="Chaudhuri R.R."/>
            <person name="La Ragione R."/>
            <person name="Hildebrand F."/>
            <person name="Pallen M.J."/>
        </authorList>
    </citation>
    <scope>NUCLEOTIDE SEQUENCE</scope>
    <source>
        <strain evidence="6">17073</strain>
    </source>
</reference>
<evidence type="ECO:0000313" key="7">
    <source>
        <dbReference type="Proteomes" id="UP000824076"/>
    </source>
</evidence>
<keyword evidence="6" id="KW-0413">Isomerase</keyword>
<dbReference type="GO" id="GO:0004476">
    <property type="term" value="F:mannose-6-phosphate isomerase activity"/>
    <property type="evidence" value="ECO:0007669"/>
    <property type="project" value="InterPro"/>
</dbReference>
<accession>A0A9D1IKZ7</accession>
<feature type="binding site" evidence="3">
    <location>
        <position position="121"/>
    </location>
    <ligand>
        <name>Zn(2+)</name>
        <dbReference type="ChEBI" id="CHEBI:29105"/>
    </ligand>
</feature>
<gene>
    <name evidence="6" type="ORF">IAD18_06065</name>
</gene>
<proteinExistence type="predicted"/>
<dbReference type="Pfam" id="PF20511">
    <property type="entry name" value="PMI_typeI_cat"/>
    <property type="match status" value="1"/>
</dbReference>
<evidence type="ECO:0000259" key="5">
    <source>
        <dbReference type="Pfam" id="PF20511"/>
    </source>
</evidence>
<name>A0A9D1IKZ7_9BACT</name>
<keyword evidence="1 3" id="KW-0479">Metal-binding</keyword>
<dbReference type="PIRSF" id="PIRSF036894">
    <property type="entry name" value="PMI_Firm_short"/>
    <property type="match status" value="1"/>
</dbReference>
<dbReference type="GO" id="GO:0008270">
    <property type="term" value="F:zinc ion binding"/>
    <property type="evidence" value="ECO:0007669"/>
    <property type="project" value="InterPro"/>
</dbReference>
<protein>
    <submittedName>
        <fullName evidence="6">Class I mannose-6-phosphate isomerase</fullName>
    </submittedName>
</protein>
<dbReference type="CDD" id="cd07010">
    <property type="entry name" value="cupin_PMI_type_I_N_bac"/>
    <property type="match status" value="1"/>
</dbReference>
<evidence type="ECO:0000256" key="4">
    <source>
        <dbReference type="PIRSR" id="PIRSR036894-2"/>
    </source>
</evidence>
<dbReference type="InterPro" id="IPR051804">
    <property type="entry name" value="Carb_Metab_Reg_Kinase/Isom"/>
</dbReference>
<feature type="binding site" evidence="3">
    <location>
        <position position="104"/>
    </location>
    <ligand>
        <name>Zn(2+)</name>
        <dbReference type="ChEBI" id="CHEBI:29105"/>
    </ligand>
</feature>
<dbReference type="PANTHER" id="PTHR42742:SF3">
    <property type="entry name" value="FRUCTOKINASE"/>
    <property type="match status" value="1"/>
</dbReference>
<dbReference type="PANTHER" id="PTHR42742">
    <property type="entry name" value="TRANSCRIPTIONAL REPRESSOR MPRA"/>
    <property type="match status" value="1"/>
</dbReference>
<evidence type="ECO:0000256" key="3">
    <source>
        <dbReference type="PIRSR" id="PIRSR036894-1"/>
    </source>
</evidence>